<feature type="transmembrane region" description="Helical" evidence="1">
    <location>
        <begin position="35"/>
        <end position="56"/>
    </location>
</feature>
<gene>
    <name evidence="3" type="ORF">ACFFGG_04480</name>
</gene>
<keyword evidence="1" id="KW-0472">Membrane</keyword>
<feature type="transmembrane region" description="Helical" evidence="1">
    <location>
        <begin position="118"/>
        <end position="139"/>
    </location>
</feature>
<evidence type="ECO:0000313" key="3">
    <source>
        <dbReference type="EMBL" id="MFC0591806.1"/>
    </source>
</evidence>
<reference evidence="3 4" key="1">
    <citation type="submission" date="2024-09" db="EMBL/GenBank/DDBJ databases">
        <authorList>
            <person name="Sun Q."/>
            <person name="Mori K."/>
        </authorList>
    </citation>
    <scope>NUCLEOTIDE SEQUENCE [LARGE SCALE GENOMIC DNA]</scope>
    <source>
        <strain evidence="3 4">NCAIM B.02336</strain>
    </source>
</reference>
<dbReference type="EMBL" id="JBHLTN010000007">
    <property type="protein sequence ID" value="MFC0591806.1"/>
    <property type="molecule type" value="Genomic_DNA"/>
</dbReference>
<evidence type="ECO:0000259" key="2">
    <source>
        <dbReference type="Pfam" id="PF07331"/>
    </source>
</evidence>
<dbReference type="RefSeq" id="WP_293221053.1">
    <property type="nucleotide sequence ID" value="NZ_JBHLTN010000007.1"/>
</dbReference>
<name>A0ABV6PPP1_9BURK</name>
<dbReference type="Pfam" id="PF07331">
    <property type="entry name" value="TctB"/>
    <property type="match status" value="1"/>
</dbReference>
<keyword evidence="4" id="KW-1185">Reference proteome</keyword>
<evidence type="ECO:0000256" key="1">
    <source>
        <dbReference type="SAM" id="Phobius"/>
    </source>
</evidence>
<protein>
    <submittedName>
        <fullName evidence="3">Tripartite tricarboxylate transporter TctB family protein</fullName>
    </submittedName>
</protein>
<dbReference type="InterPro" id="IPR009936">
    <property type="entry name" value="DUF1468"/>
</dbReference>
<proteinExistence type="predicted"/>
<feature type="transmembrane region" description="Helical" evidence="1">
    <location>
        <begin position="68"/>
        <end position="86"/>
    </location>
</feature>
<accession>A0ABV6PPP1</accession>
<organism evidence="3 4">
    <name type="scientific">Ottowia pentelensis</name>
    <dbReference type="NCBI Taxonomy" id="511108"/>
    <lineage>
        <taxon>Bacteria</taxon>
        <taxon>Pseudomonadati</taxon>
        <taxon>Pseudomonadota</taxon>
        <taxon>Betaproteobacteria</taxon>
        <taxon>Burkholderiales</taxon>
        <taxon>Comamonadaceae</taxon>
        <taxon>Ottowia</taxon>
    </lineage>
</organism>
<comment type="caution">
    <text evidence="3">The sequence shown here is derived from an EMBL/GenBank/DDBJ whole genome shotgun (WGS) entry which is preliminary data.</text>
</comment>
<sequence>MNNQNLLKGLLLAAVALAFGVGAFRYPIGSFSRAGPGLFPLVISGILMVIALITIIRSHFVPRVPLDFSIRNIVIIMIALCGFAVVSQYVNMVLGIIFMVFVSAIAGEGYSWQRNVKISLVLIAVAYAFHYLLGLNLPLPGPY</sequence>
<dbReference type="Proteomes" id="UP001589834">
    <property type="component" value="Unassembled WGS sequence"/>
</dbReference>
<feature type="transmembrane region" description="Helical" evidence="1">
    <location>
        <begin position="92"/>
        <end position="111"/>
    </location>
</feature>
<keyword evidence="1" id="KW-1133">Transmembrane helix</keyword>
<evidence type="ECO:0000313" key="4">
    <source>
        <dbReference type="Proteomes" id="UP001589834"/>
    </source>
</evidence>
<feature type="domain" description="DUF1468" evidence="2">
    <location>
        <begin position="9"/>
        <end position="138"/>
    </location>
</feature>
<keyword evidence="1" id="KW-0812">Transmembrane</keyword>